<feature type="compositionally biased region" description="Polar residues" evidence="2">
    <location>
        <begin position="253"/>
        <end position="277"/>
    </location>
</feature>
<feature type="compositionally biased region" description="Pro residues" evidence="2">
    <location>
        <begin position="101"/>
        <end position="117"/>
    </location>
</feature>
<keyword evidence="1" id="KW-0175">Coiled coil</keyword>
<evidence type="ECO:0000256" key="2">
    <source>
        <dbReference type="SAM" id="MobiDB-lite"/>
    </source>
</evidence>
<feature type="coiled-coil region" evidence="1">
    <location>
        <begin position="435"/>
        <end position="469"/>
    </location>
</feature>
<dbReference type="Proteomes" id="UP000635477">
    <property type="component" value="Unassembled WGS sequence"/>
</dbReference>
<comment type="caution">
    <text evidence="3">The sequence shown here is derived from an EMBL/GenBank/DDBJ whole genome shotgun (WGS) entry which is preliminary data.</text>
</comment>
<gene>
    <name evidence="3" type="ORF">FZEAL_2291</name>
</gene>
<feature type="compositionally biased region" description="Basic and acidic residues" evidence="2">
    <location>
        <begin position="75"/>
        <end position="85"/>
    </location>
</feature>
<feature type="compositionally biased region" description="Polar residues" evidence="2">
    <location>
        <begin position="299"/>
        <end position="323"/>
    </location>
</feature>
<sequence>MGVVVHGNHQSYTQTQQSLPLDYAQTSPLPVPGTHAHPHTRGRVEGEIHDSAQDALSSSFRSARSMPVSEDTEHESDGSRFHEIQSTRSSITTLDGAMSRLPPPPRQTIPPPPPPPNLRASAILSHSLPRSLNGPPFLRPPPPPPNSHFGPPRPTSLPPPPSPLRHDHDTPRPRQAKGQGLFPPPAPPWRSTDTASQATSEPANQPPAHNAALPKTFIELTPPRNAQASIESIRSSRGRSTRKARRFRHHDSNTASDSSAYTTPRLTDDLTSISGSTSEEDSVVLRNSRQFPPLLPTAPNVTSQGRTRKASMTNRITSWVSQYERSRTPRRPSGTEPKPGPPLKTVDVARSHVSRGSGSSEDAVEQLWTKLKDKRARLNGIKTRMAKKRKRLRELRRMRDDADNAFMSVIRPMLVAQNASLGTSSGSLEPRLADMQRLRTEYQALEGDYEELEATLDEEEDELNSLETRFFSLLAVGHGKTMGPSSDAVSIDDQETWLENLPDDLKGISPHGPPEDLHPSYLELMSAVGDLDNAKEELEELHFLKQQHEGEMRMKTAAGMEMSEHEAEFFTEFPSEEQHMRDSVSRLEREVARLRQFCEEKGVMRKHLSSRVAYQLYPERGYEDIDLDDTPVILQRHSSLVHPKFSVLLSQPEHIMEDGGPQTPREALRAAVKLPDSDPAKRQRMQLASKEFAIDRLVVEHDEGGKGHFINRWLLHQLRLSSLSVLLLYATFINSRALKIRDLWRWQTDVLHYWWSDDAARIPDSSSTKLVTSENSNCGSRVGTTQLSRAATLAADIFDTGQSQVTSSSVAQSARV</sequence>
<dbReference type="AlphaFoldDB" id="A0A8H4UR82"/>
<evidence type="ECO:0000313" key="3">
    <source>
        <dbReference type="EMBL" id="KAF4982041.1"/>
    </source>
</evidence>
<dbReference type="EMBL" id="JABEYC010000137">
    <property type="protein sequence ID" value="KAF4982041.1"/>
    <property type="molecule type" value="Genomic_DNA"/>
</dbReference>
<feature type="region of interest" description="Disordered" evidence="2">
    <location>
        <begin position="57"/>
        <end position="362"/>
    </location>
</feature>
<organism evidence="3 4">
    <name type="scientific">Fusarium zealandicum</name>
    <dbReference type="NCBI Taxonomy" id="1053134"/>
    <lineage>
        <taxon>Eukaryota</taxon>
        <taxon>Fungi</taxon>
        <taxon>Dikarya</taxon>
        <taxon>Ascomycota</taxon>
        <taxon>Pezizomycotina</taxon>
        <taxon>Sordariomycetes</taxon>
        <taxon>Hypocreomycetidae</taxon>
        <taxon>Hypocreales</taxon>
        <taxon>Nectriaceae</taxon>
        <taxon>Fusarium</taxon>
        <taxon>Fusarium staphyleae species complex</taxon>
    </lineage>
</organism>
<evidence type="ECO:0000256" key="1">
    <source>
        <dbReference type="SAM" id="Coils"/>
    </source>
</evidence>
<name>A0A8H4UR82_9HYPO</name>
<feature type="compositionally biased region" description="Basic residues" evidence="2">
    <location>
        <begin position="236"/>
        <end position="249"/>
    </location>
</feature>
<protein>
    <submittedName>
        <fullName evidence="3">Uncharacterized protein</fullName>
    </submittedName>
</protein>
<evidence type="ECO:0000313" key="4">
    <source>
        <dbReference type="Proteomes" id="UP000635477"/>
    </source>
</evidence>
<reference evidence="3" key="2">
    <citation type="submission" date="2020-05" db="EMBL/GenBank/DDBJ databases">
        <authorList>
            <person name="Kim H.-S."/>
            <person name="Proctor R.H."/>
            <person name="Brown D.W."/>
        </authorList>
    </citation>
    <scope>NUCLEOTIDE SEQUENCE</scope>
    <source>
        <strain evidence="3">NRRL 22465</strain>
    </source>
</reference>
<feature type="compositionally biased region" description="Polar residues" evidence="2">
    <location>
        <begin position="191"/>
        <end position="203"/>
    </location>
</feature>
<dbReference type="OrthoDB" id="3553547at2759"/>
<reference evidence="3" key="1">
    <citation type="journal article" date="2020" name="BMC Genomics">
        <title>Correction to: Identification and distribution of gene clusters required for synthesis of sphingolipid metabolism inhibitors in diverse species of the filamentous fungus Fusarium.</title>
        <authorList>
            <person name="Kim H.S."/>
            <person name="Lohmar J.M."/>
            <person name="Busman M."/>
            <person name="Brown D.W."/>
            <person name="Naumann T.A."/>
            <person name="Divon H.H."/>
            <person name="Lysoe E."/>
            <person name="Uhlig S."/>
            <person name="Proctor R.H."/>
        </authorList>
    </citation>
    <scope>NUCLEOTIDE SEQUENCE</scope>
    <source>
        <strain evidence="3">NRRL 22465</strain>
    </source>
</reference>
<feature type="coiled-coil region" evidence="1">
    <location>
        <begin position="378"/>
        <end position="405"/>
    </location>
</feature>
<feature type="compositionally biased region" description="Pro residues" evidence="2">
    <location>
        <begin position="137"/>
        <end position="163"/>
    </location>
</feature>
<proteinExistence type="predicted"/>
<accession>A0A8H4UR82</accession>
<keyword evidence="4" id="KW-1185">Reference proteome</keyword>